<protein>
    <submittedName>
        <fullName evidence="1">Mobile element protein</fullName>
    </submittedName>
</protein>
<dbReference type="EMBL" id="FXAN01000117">
    <property type="protein sequence ID" value="SMG02936.1"/>
    <property type="molecule type" value="Genomic_DNA"/>
</dbReference>
<sequence>MGEAGVEELLGTTIAAAIDKKAVAPNEFTGMIVDTTVQERAVALPTDSRLLEVARAKLEMLAQRAGLVLKQTYEREGKQLRRRAGGYAHGKQYQPEQSGLIVGARIVPGNPYDGLTLAGQVEQTRLLLETVSGHPKPVAVLNDLGYRGVDAEIASTKLIDRGKYKTLSARQRKWLRRRQVVELVIGHVKADHGLRRCWLKGASGDARHVVLCATDFNLRWLQRAIVQMGIKPIELYCLFAARDALHASCQFTSNVESTGRIAVGRIPIKIRFVPAHGRMTYFAGPAP</sequence>
<organism evidence="1 2">
    <name type="scientific">Burkholderia singularis</name>
    <dbReference type="NCBI Taxonomy" id="1503053"/>
    <lineage>
        <taxon>Bacteria</taxon>
        <taxon>Pseudomonadati</taxon>
        <taxon>Pseudomonadota</taxon>
        <taxon>Betaproteobacteria</taxon>
        <taxon>Burkholderiales</taxon>
        <taxon>Burkholderiaceae</taxon>
        <taxon>Burkholderia</taxon>
        <taxon>pseudomallei group</taxon>
    </lineage>
</organism>
<evidence type="ECO:0000313" key="2">
    <source>
        <dbReference type="Proteomes" id="UP000198460"/>
    </source>
</evidence>
<accession>A0A238HBU0</accession>
<dbReference type="PANTHER" id="PTHR33803:SF3">
    <property type="entry name" value="BLL1974 PROTEIN"/>
    <property type="match status" value="1"/>
</dbReference>
<name>A0A238HBU0_9BURK</name>
<dbReference type="Proteomes" id="UP000198460">
    <property type="component" value="Unassembled WGS sequence"/>
</dbReference>
<dbReference type="PANTHER" id="PTHR33803">
    <property type="entry name" value="IS1478 TRANSPOSASE"/>
    <property type="match status" value="1"/>
</dbReference>
<dbReference type="AlphaFoldDB" id="A0A238HBU0"/>
<reference evidence="1 2" key="1">
    <citation type="submission" date="2017-04" db="EMBL/GenBank/DDBJ databases">
        <authorList>
            <person name="Afonso C.L."/>
            <person name="Miller P.J."/>
            <person name="Scott M.A."/>
            <person name="Spackman E."/>
            <person name="Goraichik I."/>
            <person name="Dimitrov K.M."/>
            <person name="Suarez D.L."/>
            <person name="Swayne D.E."/>
        </authorList>
    </citation>
    <scope>NUCLEOTIDE SEQUENCE [LARGE SCALE GENOMIC DNA]</scope>
    <source>
        <strain evidence="1">LMG 28154</strain>
    </source>
</reference>
<proteinExistence type="predicted"/>
<evidence type="ECO:0000313" key="1">
    <source>
        <dbReference type="EMBL" id="SMG02936.1"/>
    </source>
</evidence>
<gene>
    <name evidence="1" type="ORF">BSIN_5201</name>
</gene>